<dbReference type="GO" id="GO:0004852">
    <property type="term" value="F:uroporphyrinogen-III synthase activity"/>
    <property type="evidence" value="ECO:0007669"/>
    <property type="project" value="UniProtKB-EC"/>
</dbReference>
<dbReference type="Pfam" id="PF02602">
    <property type="entry name" value="HEM4"/>
    <property type="match status" value="1"/>
</dbReference>
<reference evidence="2 3" key="1">
    <citation type="journal article" date="2006" name="Proc. Natl. Acad. Sci. U.S.A.">
        <title>Genomic analysis of the uncultivated marine crenarchaeote Cenarchaeum symbiosum.</title>
        <authorList>
            <person name="Hallam S.J."/>
            <person name="Konstantinidis K.T."/>
            <person name="Putnam N."/>
            <person name="Schleper C."/>
            <person name="Watanabe Y."/>
            <person name="Sugahara J."/>
            <person name="Preston C."/>
            <person name="de la Torre J."/>
            <person name="Richardson P.M."/>
            <person name="DeLong E.F."/>
        </authorList>
    </citation>
    <scope>NUCLEOTIDE SEQUENCE [LARGE SCALE GENOMIC DNA]</scope>
    <source>
        <strain evidence="3">A</strain>
    </source>
</reference>
<dbReference type="STRING" id="414004.CENSYa_1354"/>
<dbReference type="KEGG" id="csy:CENSYa_1354"/>
<accession>A0RXB0</accession>
<dbReference type="PATRIC" id="fig|414004.10.peg.1238"/>
<dbReference type="InterPro" id="IPR036108">
    <property type="entry name" value="4pyrrol_syn_uPrphyn_synt_sf"/>
</dbReference>
<dbReference type="Proteomes" id="UP000000758">
    <property type="component" value="Chromosome"/>
</dbReference>
<evidence type="ECO:0000313" key="3">
    <source>
        <dbReference type="Proteomes" id="UP000000758"/>
    </source>
</evidence>
<dbReference type="EC" id="2.1.1.107" evidence="2"/>
<dbReference type="GO" id="GO:0004851">
    <property type="term" value="F:uroporphyrin-III C-methyltransferase activity"/>
    <property type="evidence" value="ECO:0007669"/>
    <property type="project" value="UniProtKB-EC"/>
</dbReference>
<keyword evidence="2" id="KW-0456">Lyase</keyword>
<dbReference type="EMBL" id="DP000238">
    <property type="protein sequence ID" value="ABK77977.1"/>
    <property type="molecule type" value="Genomic_DNA"/>
</dbReference>
<keyword evidence="3" id="KW-1185">Reference proteome</keyword>
<gene>
    <name evidence="2" type="ordered locus">CENSYa_1354</name>
</gene>
<evidence type="ECO:0000313" key="2">
    <source>
        <dbReference type="EMBL" id="ABK77977.1"/>
    </source>
</evidence>
<dbReference type="GO" id="GO:0006780">
    <property type="term" value="P:uroporphyrinogen III biosynthetic process"/>
    <property type="evidence" value="ECO:0007669"/>
    <property type="project" value="InterPro"/>
</dbReference>
<sequence length="259" mass="27519">MNGRTIAITRSPEDSAQFAELAARDGARAMPLPTIELVPRDDMVDSTLREISENDPDYTVFMSSKAVRLLFDAAESESKLEKLQLAVANTSVVAVGPVTRGALEGRGIRVAHTPERYSSVGVGEVFSALGAEGKKVFVPRSGASTPFLRDLLTKMGLDVHELHLYDVRASGGPQWDEFRELLPRGGIDGIVFTSASSVRAFFELMHGAELPEGIRAVAIGPFTADELAKFGVEHTIAGVHTVPGAFDAIKSALAAGGAT</sequence>
<organism evidence="2 3">
    <name type="scientific">Cenarchaeum symbiosum (strain A)</name>
    <dbReference type="NCBI Taxonomy" id="414004"/>
    <lineage>
        <taxon>Archaea</taxon>
        <taxon>Nitrososphaerota</taxon>
        <taxon>Candidatus Cenarchaeales</taxon>
        <taxon>Candidatus Cenarchaeaceae</taxon>
        <taxon>Candidatus Cenarchaeum</taxon>
    </lineage>
</organism>
<protein>
    <submittedName>
        <fullName evidence="2">Uroporphyrinogen-III synthase/methyltransferase</fullName>
        <ecNumber evidence="2">2.1.1.107</ecNumber>
        <ecNumber evidence="2">4.2.1.75</ecNumber>
    </submittedName>
</protein>
<evidence type="ECO:0000259" key="1">
    <source>
        <dbReference type="Pfam" id="PF02602"/>
    </source>
</evidence>
<dbReference type="EnsemblBacteria" id="ABK77977">
    <property type="protein sequence ID" value="ABK77977"/>
    <property type="gene ID" value="CENSYa_1354"/>
</dbReference>
<dbReference type="GO" id="GO:0032259">
    <property type="term" value="P:methylation"/>
    <property type="evidence" value="ECO:0007669"/>
    <property type="project" value="UniProtKB-KW"/>
</dbReference>
<dbReference type="EC" id="4.2.1.75" evidence="2"/>
<proteinExistence type="predicted"/>
<keyword evidence="2" id="KW-0489">Methyltransferase</keyword>
<dbReference type="InterPro" id="IPR003754">
    <property type="entry name" value="4pyrrol_synth_uPrphyn_synth"/>
</dbReference>
<dbReference type="SUPFAM" id="SSF69618">
    <property type="entry name" value="HemD-like"/>
    <property type="match status" value="1"/>
</dbReference>
<keyword evidence="2" id="KW-0808">Transferase</keyword>
<dbReference type="AlphaFoldDB" id="A0RXB0"/>
<dbReference type="InterPro" id="IPR039793">
    <property type="entry name" value="UROS/Hem4"/>
</dbReference>
<feature type="domain" description="Tetrapyrrole biosynthesis uroporphyrinogen III synthase" evidence="1">
    <location>
        <begin position="17"/>
        <end position="245"/>
    </location>
</feature>
<dbReference type="PANTHER" id="PTHR40082">
    <property type="entry name" value="BLR5956 PROTEIN"/>
    <property type="match status" value="1"/>
</dbReference>
<dbReference type="PANTHER" id="PTHR40082:SF1">
    <property type="entry name" value="BLR5956 PROTEIN"/>
    <property type="match status" value="1"/>
</dbReference>
<dbReference type="CDD" id="cd06578">
    <property type="entry name" value="HemD"/>
    <property type="match status" value="1"/>
</dbReference>
<dbReference type="HOGENOM" id="CLU_011276_9_5_2"/>
<name>A0RXB0_CENSY</name>
<dbReference type="Gene3D" id="3.40.50.10090">
    <property type="match status" value="2"/>
</dbReference>